<dbReference type="InterPro" id="IPR045339">
    <property type="entry name" value="DUF6534"/>
</dbReference>
<feature type="transmembrane region" description="Helical" evidence="1">
    <location>
        <begin position="251"/>
        <end position="270"/>
    </location>
</feature>
<gene>
    <name evidence="3" type="ORF">Clacol_009986</name>
</gene>
<accession>A0AAV5AQE0</accession>
<feature type="transmembrane region" description="Helical" evidence="1">
    <location>
        <begin position="71"/>
        <end position="93"/>
    </location>
</feature>
<feature type="domain" description="DUF6534" evidence="2">
    <location>
        <begin position="191"/>
        <end position="278"/>
    </location>
</feature>
<organism evidence="3 4">
    <name type="scientific">Clathrus columnatus</name>
    <dbReference type="NCBI Taxonomy" id="1419009"/>
    <lineage>
        <taxon>Eukaryota</taxon>
        <taxon>Fungi</taxon>
        <taxon>Dikarya</taxon>
        <taxon>Basidiomycota</taxon>
        <taxon>Agaricomycotina</taxon>
        <taxon>Agaricomycetes</taxon>
        <taxon>Phallomycetidae</taxon>
        <taxon>Phallales</taxon>
        <taxon>Clathraceae</taxon>
        <taxon>Clathrus</taxon>
    </lineage>
</organism>
<name>A0AAV5AQE0_9AGAM</name>
<feature type="transmembrane region" description="Helical" evidence="1">
    <location>
        <begin position="141"/>
        <end position="163"/>
    </location>
</feature>
<feature type="transmembrane region" description="Helical" evidence="1">
    <location>
        <begin position="105"/>
        <end position="129"/>
    </location>
</feature>
<protein>
    <recommendedName>
        <fullName evidence="2">DUF6534 domain-containing protein</fullName>
    </recommendedName>
</protein>
<dbReference type="PANTHER" id="PTHR40465:SF1">
    <property type="entry name" value="DUF6534 DOMAIN-CONTAINING PROTEIN"/>
    <property type="match status" value="1"/>
</dbReference>
<proteinExistence type="predicted"/>
<feature type="transmembrane region" description="Helical" evidence="1">
    <location>
        <begin position="30"/>
        <end position="51"/>
    </location>
</feature>
<dbReference type="Pfam" id="PF20152">
    <property type="entry name" value="DUF6534"/>
    <property type="match status" value="1"/>
</dbReference>
<comment type="caution">
    <text evidence="3">The sequence shown here is derived from an EMBL/GenBank/DDBJ whole genome shotgun (WGS) entry which is preliminary data.</text>
</comment>
<reference evidence="3" key="1">
    <citation type="submission" date="2021-10" db="EMBL/GenBank/DDBJ databases">
        <title>De novo Genome Assembly of Clathrus columnatus (Basidiomycota, Fungi) Using Illumina and Nanopore Sequence Data.</title>
        <authorList>
            <person name="Ogiso-Tanaka E."/>
            <person name="Itagaki H."/>
            <person name="Hosoya T."/>
            <person name="Hosaka K."/>
        </authorList>
    </citation>
    <scope>NUCLEOTIDE SEQUENCE</scope>
    <source>
        <strain evidence="3">MO-923</strain>
    </source>
</reference>
<dbReference type="EMBL" id="BPWL01000011">
    <property type="protein sequence ID" value="GJJ15708.1"/>
    <property type="molecule type" value="Genomic_DNA"/>
</dbReference>
<dbReference type="Proteomes" id="UP001050691">
    <property type="component" value="Unassembled WGS sequence"/>
</dbReference>
<evidence type="ECO:0000256" key="1">
    <source>
        <dbReference type="SAM" id="Phobius"/>
    </source>
</evidence>
<feature type="transmembrane region" description="Helical" evidence="1">
    <location>
        <begin position="222"/>
        <end position="245"/>
    </location>
</feature>
<sequence length="349" mass="38628">MSGTANAAPIVPTTFPILPLGTSLAGNLQGTFGVVIVAVIISAFLTGILTLQTYTYYSLFPRDSTFRKSMVALIFALDFAQFICITDFGWWYLVRNWGNVEALAIIRPTYGLFVIFGSIVIFVVQCLFLQRIWALDKRLRYLIIPIFLLISVELAFGLLGGSFGVKVKPFASINTHGFDGSVVAVWLGSGVAADVALAVALSYILHVKRTGFRKTDNLITKLILYSVNTCLLTSVVAFLNIIFFYKQDVLQNVHLICNMILCRLFSNSLLASYNRRASLRSEEGSQNSNSAGILVQTDHTTDANRRLYTTGQQSTVISMGVVEPKPLAVERNWDYEMYPVGNKSVDMEP</sequence>
<dbReference type="AlphaFoldDB" id="A0AAV5AQE0"/>
<keyword evidence="1" id="KW-0472">Membrane</keyword>
<evidence type="ECO:0000259" key="2">
    <source>
        <dbReference type="Pfam" id="PF20152"/>
    </source>
</evidence>
<keyword evidence="4" id="KW-1185">Reference proteome</keyword>
<keyword evidence="1" id="KW-1133">Transmembrane helix</keyword>
<keyword evidence="1" id="KW-0812">Transmembrane</keyword>
<evidence type="ECO:0000313" key="3">
    <source>
        <dbReference type="EMBL" id="GJJ15708.1"/>
    </source>
</evidence>
<feature type="transmembrane region" description="Helical" evidence="1">
    <location>
        <begin position="183"/>
        <end position="201"/>
    </location>
</feature>
<evidence type="ECO:0000313" key="4">
    <source>
        <dbReference type="Proteomes" id="UP001050691"/>
    </source>
</evidence>
<dbReference type="PANTHER" id="PTHR40465">
    <property type="entry name" value="CHROMOSOME 1, WHOLE GENOME SHOTGUN SEQUENCE"/>
    <property type="match status" value="1"/>
</dbReference>